<comment type="caution">
    <text evidence="1">The sequence shown here is derived from an EMBL/GenBank/DDBJ whole genome shotgun (WGS) entry which is preliminary data.</text>
</comment>
<proteinExistence type="predicted"/>
<accession>A0A7Y9W4L5</accession>
<gene>
    <name evidence="1" type="ORF">GGD41_001428</name>
</gene>
<evidence type="ECO:0000313" key="1">
    <source>
        <dbReference type="EMBL" id="NYH14200.1"/>
    </source>
</evidence>
<sequence>MQRDLRVRRGAHIVAQIARHQGRLVYAFTRPGDTAAQQLALRLGASWAGGCVNCRRTN</sequence>
<name>A0A7Y9W4L5_9BURK</name>
<organism evidence="1 2">
    <name type="scientific">Paraburkholderia bryophila</name>
    <dbReference type="NCBI Taxonomy" id="420952"/>
    <lineage>
        <taxon>Bacteria</taxon>
        <taxon>Pseudomonadati</taxon>
        <taxon>Pseudomonadota</taxon>
        <taxon>Betaproteobacteria</taxon>
        <taxon>Burkholderiales</taxon>
        <taxon>Burkholderiaceae</taxon>
        <taxon>Paraburkholderia</taxon>
    </lineage>
</organism>
<protein>
    <submittedName>
        <fullName evidence="1">Uncharacterized protein</fullName>
    </submittedName>
</protein>
<evidence type="ECO:0000313" key="2">
    <source>
        <dbReference type="Proteomes" id="UP000572540"/>
    </source>
</evidence>
<dbReference type="Proteomes" id="UP000572540">
    <property type="component" value="Unassembled WGS sequence"/>
</dbReference>
<dbReference type="AlphaFoldDB" id="A0A7Y9W4L5"/>
<dbReference type="EMBL" id="JACCAU010000001">
    <property type="protein sequence ID" value="NYH14200.1"/>
    <property type="molecule type" value="Genomic_DNA"/>
</dbReference>
<reference evidence="1 2" key="1">
    <citation type="submission" date="2020-07" db="EMBL/GenBank/DDBJ databases">
        <title>Exploring microbial biodiversity for novel pathways involved in the catabolism of aromatic compounds derived from lignin.</title>
        <authorList>
            <person name="Elkins J."/>
        </authorList>
    </citation>
    <scope>NUCLEOTIDE SEQUENCE [LARGE SCALE GENOMIC DNA]</scope>
    <source>
        <strain evidence="1 2">H2C3B</strain>
    </source>
</reference>